<dbReference type="GeneID" id="71992952"/>
<reference evidence="4" key="2">
    <citation type="journal article" date="2022" name="Microb. Genom.">
        <title>A chromosome-scale genome assembly of the tomato pathogen Cladosporium fulvum reveals a compartmentalized genome architecture and the presence of a dispensable chromosome.</title>
        <authorList>
            <person name="Zaccaron A.Z."/>
            <person name="Chen L.H."/>
            <person name="Samaras A."/>
            <person name="Stergiopoulos I."/>
        </authorList>
    </citation>
    <scope>NUCLEOTIDE SEQUENCE</scope>
    <source>
        <strain evidence="4">Race5_Kim</strain>
    </source>
</reference>
<feature type="region of interest" description="Disordered" evidence="1">
    <location>
        <begin position="1"/>
        <end position="47"/>
    </location>
</feature>
<evidence type="ECO:0000313" key="4">
    <source>
        <dbReference type="EMBL" id="UJO23668.1"/>
    </source>
</evidence>
<dbReference type="AlphaFoldDB" id="A0A9Q8PJM5"/>
<dbReference type="EMBL" id="CP090173">
    <property type="protein sequence ID" value="UJO23668.1"/>
    <property type="molecule type" value="Genomic_DNA"/>
</dbReference>
<feature type="domain" description="DUF7877" evidence="3">
    <location>
        <begin position="50"/>
        <end position="158"/>
    </location>
</feature>
<proteinExistence type="predicted"/>
<dbReference type="KEGG" id="ffu:CLAFUR5_13074"/>
<organism evidence="4 5">
    <name type="scientific">Passalora fulva</name>
    <name type="common">Tomato leaf mold</name>
    <name type="synonym">Cladosporium fulvum</name>
    <dbReference type="NCBI Taxonomy" id="5499"/>
    <lineage>
        <taxon>Eukaryota</taxon>
        <taxon>Fungi</taxon>
        <taxon>Dikarya</taxon>
        <taxon>Ascomycota</taxon>
        <taxon>Pezizomycotina</taxon>
        <taxon>Dothideomycetes</taxon>
        <taxon>Dothideomycetidae</taxon>
        <taxon>Mycosphaerellales</taxon>
        <taxon>Mycosphaerellaceae</taxon>
        <taxon>Fulvia</taxon>
    </lineage>
</organism>
<feature type="region of interest" description="Disordered" evidence="1">
    <location>
        <begin position="500"/>
        <end position="531"/>
    </location>
</feature>
<feature type="compositionally biased region" description="Polar residues" evidence="1">
    <location>
        <begin position="713"/>
        <end position="731"/>
    </location>
</feature>
<gene>
    <name evidence="4" type="ORF">CLAFUR5_13074</name>
</gene>
<keyword evidence="5" id="KW-1185">Reference proteome</keyword>
<accession>A0A9Q8PJM5</accession>
<dbReference type="RefSeq" id="XP_047768034.1">
    <property type="nucleotide sequence ID" value="XM_047912222.1"/>
</dbReference>
<feature type="domain" description="DUF7785" evidence="2">
    <location>
        <begin position="476"/>
        <end position="575"/>
    </location>
</feature>
<name>A0A9Q8PJM5_PASFU</name>
<dbReference type="OrthoDB" id="5354458at2759"/>
<dbReference type="Pfam" id="PF25009">
    <property type="entry name" value="DUF7785"/>
    <property type="match status" value="1"/>
</dbReference>
<protein>
    <submittedName>
        <fullName evidence="4">Uncharacterized protein</fullName>
    </submittedName>
</protein>
<reference evidence="4" key="1">
    <citation type="submission" date="2021-12" db="EMBL/GenBank/DDBJ databases">
        <authorList>
            <person name="Zaccaron A."/>
            <person name="Stergiopoulos I."/>
        </authorList>
    </citation>
    <scope>NUCLEOTIDE SEQUENCE</scope>
    <source>
        <strain evidence="4">Race5_Kim</strain>
    </source>
</reference>
<evidence type="ECO:0000259" key="2">
    <source>
        <dbReference type="Pfam" id="PF25009"/>
    </source>
</evidence>
<feature type="region of interest" description="Disordered" evidence="1">
    <location>
        <begin position="75"/>
        <end position="95"/>
    </location>
</feature>
<dbReference type="Proteomes" id="UP000756132">
    <property type="component" value="Chromosome 11"/>
</dbReference>
<feature type="region of interest" description="Disordered" evidence="1">
    <location>
        <begin position="269"/>
        <end position="311"/>
    </location>
</feature>
<evidence type="ECO:0000259" key="3">
    <source>
        <dbReference type="Pfam" id="PF25289"/>
    </source>
</evidence>
<feature type="compositionally biased region" description="Polar residues" evidence="1">
    <location>
        <begin position="803"/>
        <end position="814"/>
    </location>
</feature>
<feature type="region of interest" description="Disordered" evidence="1">
    <location>
        <begin position="655"/>
        <end position="856"/>
    </location>
</feature>
<evidence type="ECO:0000313" key="5">
    <source>
        <dbReference type="Proteomes" id="UP000756132"/>
    </source>
</evidence>
<dbReference type="Pfam" id="PF25289">
    <property type="entry name" value="DUF7877"/>
    <property type="match status" value="1"/>
</dbReference>
<feature type="region of interest" description="Disordered" evidence="1">
    <location>
        <begin position="331"/>
        <end position="367"/>
    </location>
</feature>
<feature type="region of interest" description="Disordered" evidence="1">
    <location>
        <begin position="178"/>
        <end position="205"/>
    </location>
</feature>
<feature type="compositionally biased region" description="Polar residues" evidence="1">
    <location>
        <begin position="740"/>
        <end position="762"/>
    </location>
</feature>
<feature type="compositionally biased region" description="Basic and acidic residues" evidence="1">
    <location>
        <begin position="179"/>
        <end position="190"/>
    </location>
</feature>
<feature type="compositionally biased region" description="Polar residues" evidence="1">
    <location>
        <begin position="655"/>
        <end position="680"/>
    </location>
</feature>
<feature type="compositionally biased region" description="Polar residues" evidence="1">
    <location>
        <begin position="75"/>
        <end position="85"/>
    </location>
</feature>
<dbReference type="InterPro" id="IPR057199">
    <property type="entry name" value="DUF7877"/>
</dbReference>
<evidence type="ECO:0000256" key="1">
    <source>
        <dbReference type="SAM" id="MobiDB-lite"/>
    </source>
</evidence>
<dbReference type="InterPro" id="IPR056687">
    <property type="entry name" value="DUF7785"/>
</dbReference>
<feature type="compositionally biased region" description="Polar residues" evidence="1">
    <location>
        <begin position="500"/>
        <end position="513"/>
    </location>
</feature>
<sequence length="856" mass="92333">MAQLAINGDHAPPTHHDTADIDLSDAANNKRKREHAADVSEAATTLQSRTRQIQRDILQLLEQHDTEPSFLKHTFTNAPSHQPQQKKARLSEPASEASTIATNLDHASYTTLHQIKSDAAVVCEQLATSIRAKAKDRDGNAGGRPSVDDLKHLHKIHALESLIRHVVDKESQYLGLQERQAKPTKKEELANGHPTDTGTATTSASKSGSVLTLFGNAPTPKQLFSSMQNPSAARGDSAVENELPVEEMSLPNGITATKVVAGPVESKKGPTLEEAFPPPYNLPALQPPKAHKRSSTRDQSVTWEFKDPVQRSKKGAGYTVQSLTVGNWLAYGGKDGADADATREKRKQRDRALSSSAGEPAQRPDKAALEEALAKEEEELFRRAYSSFAPSMDNSNAVVPEETKNLVWWHKTGNKRFNDSFAIDPALLDETEPSVVPFESIDHDSAIEVDDFDKVMEDVEALESVTPDPEPVKSKTDVEQVLQKVSELLETLASYQRNRTASLATSTAPSRTPLSPAPIVASQLGKPDEPSEEEVNTYYSLQREIAYLVMKLPPYAVAKLDGDQLSELGVKKLIKFHTKDIKGVMEEDSVTRLAKAQALATASSIASLARPNSSAGQHYSTTANRTPAIGQAANTRYGQQFGAKTPALPQFQRQASNPLSYGTPTATAPRPNYTQPNQYTRPGAPQGGFGSTPAGQFYQRPAQTPGGFGGFGQTYQSTPQSQQRYTPQAQPQYPLPPRSVAQTAAANAVGYQTNSSAQQQAFPRTASPAKPAGFPAVSMAPNPMQQAGQQRPVYPIQAGSGRVTPNNYPSQPHTPVNGFRPPPQTLQPRPANTTPQPPSQGPLSTGAPAAQTNGTS</sequence>